<comment type="caution">
    <text evidence="2">The sequence shown here is derived from an EMBL/GenBank/DDBJ whole genome shotgun (WGS) entry which is preliminary data.</text>
</comment>
<feature type="non-terminal residue" evidence="2">
    <location>
        <position position="256"/>
    </location>
</feature>
<accession>A0A433D0G0</accession>
<evidence type="ECO:0000313" key="2">
    <source>
        <dbReference type="EMBL" id="RUP44301.1"/>
    </source>
</evidence>
<keyword evidence="1" id="KW-0472">Membrane</keyword>
<gene>
    <name evidence="2" type="ORF">BC936DRAFT_149658</name>
</gene>
<feature type="transmembrane region" description="Helical" evidence="1">
    <location>
        <begin position="162"/>
        <end position="182"/>
    </location>
</feature>
<keyword evidence="1" id="KW-0812">Transmembrane</keyword>
<evidence type="ECO:0000256" key="1">
    <source>
        <dbReference type="SAM" id="Phobius"/>
    </source>
</evidence>
<protein>
    <submittedName>
        <fullName evidence="2">Uncharacterized protein</fullName>
    </submittedName>
</protein>
<evidence type="ECO:0000313" key="3">
    <source>
        <dbReference type="Proteomes" id="UP000268093"/>
    </source>
</evidence>
<keyword evidence="1" id="KW-1133">Transmembrane helix</keyword>
<proteinExistence type="predicted"/>
<dbReference type="OrthoDB" id="2117972at2759"/>
<dbReference type="Proteomes" id="UP000268093">
    <property type="component" value="Unassembled WGS sequence"/>
</dbReference>
<keyword evidence="3" id="KW-1185">Reference proteome</keyword>
<reference evidence="2 3" key="1">
    <citation type="journal article" date="2018" name="New Phytol.">
        <title>Phylogenomics of Endogonaceae and evolution of mycorrhizas within Mucoromycota.</title>
        <authorList>
            <person name="Chang Y."/>
            <person name="Desiro A."/>
            <person name="Na H."/>
            <person name="Sandor L."/>
            <person name="Lipzen A."/>
            <person name="Clum A."/>
            <person name="Barry K."/>
            <person name="Grigoriev I.V."/>
            <person name="Martin F.M."/>
            <person name="Stajich J.E."/>
            <person name="Smith M.E."/>
            <person name="Bonito G."/>
            <person name="Spatafora J.W."/>
        </authorList>
    </citation>
    <scope>NUCLEOTIDE SEQUENCE [LARGE SCALE GENOMIC DNA]</scope>
    <source>
        <strain evidence="2 3">GMNB39</strain>
    </source>
</reference>
<organism evidence="2 3">
    <name type="scientific">Jimgerdemannia flammicorona</name>
    <dbReference type="NCBI Taxonomy" id="994334"/>
    <lineage>
        <taxon>Eukaryota</taxon>
        <taxon>Fungi</taxon>
        <taxon>Fungi incertae sedis</taxon>
        <taxon>Mucoromycota</taxon>
        <taxon>Mucoromycotina</taxon>
        <taxon>Endogonomycetes</taxon>
        <taxon>Endogonales</taxon>
        <taxon>Endogonaceae</taxon>
        <taxon>Jimgerdemannia</taxon>
    </lineage>
</organism>
<dbReference type="Pfam" id="PF14494">
    <property type="entry name" value="DUF4436"/>
    <property type="match status" value="1"/>
</dbReference>
<dbReference type="AlphaFoldDB" id="A0A433D0G0"/>
<name>A0A433D0G0_9FUNG</name>
<sequence>LVILYDTSLGQLQSNIELFSLYSDLLAISYKVHITMEGNYTGRPNETLLDSGGMLQKPISIGVNDGIYFFDAGNPLNPIVTTMSNLDGNSAHYPFDTWTDTLQIWAQANITGNTTYIPLNVLIFGTIPSLTIDPVFFSPDATRPYRELVPVTISRSATTKGFSLLICSIMWVLALATTRAMYKMIWSKHEIPPGMIAAIASLLFAIVNVRGAQPGVPPIGILIDVSRKAFHSSAMPSITRPFAIPSPSPSPSLSLK</sequence>
<dbReference type="EMBL" id="RBNI01009174">
    <property type="protein sequence ID" value="RUP44301.1"/>
    <property type="molecule type" value="Genomic_DNA"/>
</dbReference>
<feature type="non-terminal residue" evidence="2">
    <location>
        <position position="1"/>
    </location>
</feature>
<dbReference type="InterPro" id="IPR027948">
    <property type="entry name" value="DUF4436"/>
</dbReference>